<evidence type="ECO:0000313" key="3">
    <source>
        <dbReference type="EMBL" id="EXX59846.1"/>
    </source>
</evidence>
<feature type="chain" id="PRO_5001474621" description="TLDc domain-containing protein" evidence="1">
    <location>
        <begin position="21"/>
        <end position="267"/>
    </location>
</feature>
<accession>A0A015KJJ5</accession>
<dbReference type="Pfam" id="PF07534">
    <property type="entry name" value="TLD"/>
    <property type="match status" value="1"/>
</dbReference>
<keyword evidence="1" id="KW-0732">Signal</keyword>
<name>A0A015KJJ5_RHIIW</name>
<dbReference type="EMBL" id="JEMT01026157">
    <property type="protein sequence ID" value="EXX59846.1"/>
    <property type="molecule type" value="Genomic_DNA"/>
</dbReference>
<evidence type="ECO:0000256" key="1">
    <source>
        <dbReference type="SAM" id="SignalP"/>
    </source>
</evidence>
<evidence type="ECO:0000313" key="4">
    <source>
        <dbReference type="Proteomes" id="UP000022910"/>
    </source>
</evidence>
<proteinExistence type="predicted"/>
<dbReference type="AlphaFoldDB" id="A0A015KJJ5"/>
<keyword evidence="4" id="KW-1185">Reference proteome</keyword>
<feature type="signal peptide" evidence="1">
    <location>
        <begin position="1"/>
        <end position="20"/>
    </location>
</feature>
<organism evidence="3 4">
    <name type="scientific">Rhizophagus irregularis (strain DAOM 197198w)</name>
    <name type="common">Glomus intraradices</name>
    <dbReference type="NCBI Taxonomy" id="1432141"/>
    <lineage>
        <taxon>Eukaryota</taxon>
        <taxon>Fungi</taxon>
        <taxon>Fungi incertae sedis</taxon>
        <taxon>Mucoromycota</taxon>
        <taxon>Glomeromycotina</taxon>
        <taxon>Glomeromycetes</taxon>
        <taxon>Glomerales</taxon>
        <taxon>Glomeraceae</taxon>
        <taxon>Rhizophagus</taxon>
    </lineage>
</organism>
<evidence type="ECO:0000259" key="2">
    <source>
        <dbReference type="PROSITE" id="PS51886"/>
    </source>
</evidence>
<dbReference type="InterPro" id="IPR006571">
    <property type="entry name" value="TLDc_dom"/>
</dbReference>
<dbReference type="HOGENOM" id="CLU_021542_1_0_1"/>
<reference evidence="3 4" key="1">
    <citation type="submission" date="2014-02" db="EMBL/GenBank/DDBJ databases">
        <title>Single nucleus genome sequencing reveals high similarity among nuclei of an endomycorrhizal fungus.</title>
        <authorList>
            <person name="Lin K."/>
            <person name="Geurts R."/>
            <person name="Zhang Z."/>
            <person name="Limpens E."/>
            <person name="Saunders D.G."/>
            <person name="Mu D."/>
            <person name="Pang E."/>
            <person name="Cao H."/>
            <person name="Cha H."/>
            <person name="Lin T."/>
            <person name="Zhou Q."/>
            <person name="Shang Y."/>
            <person name="Li Y."/>
            <person name="Ivanov S."/>
            <person name="Sharma T."/>
            <person name="Velzen R.V."/>
            <person name="Ruijter N.D."/>
            <person name="Aanen D.K."/>
            <person name="Win J."/>
            <person name="Kamoun S."/>
            <person name="Bisseling T."/>
            <person name="Huang S."/>
        </authorList>
    </citation>
    <scope>NUCLEOTIDE SEQUENCE [LARGE SCALE GENOMIC DNA]</scope>
    <source>
        <strain evidence="4">DAOM197198w</strain>
    </source>
</reference>
<dbReference type="Proteomes" id="UP000022910">
    <property type="component" value="Unassembled WGS sequence"/>
</dbReference>
<sequence>MKINKVLPFLALILNRASLSDVTVRQCIPFIRFHNLSSEEFSDKVLPYRKILPKDLLYEDLLKYFMNPNKKPKPRMTTANEIYINSKIITIQHAELISKWIDRLEITDEIEKAYKFQLLLRGSRDGFTPKTFHEICDNQFRTITIIKVKDSNEILGGYNPIAWESNEFDESDESDDELDEENFGTTKDSFIFSFENSVDIESYILSRVERENHATYNRSDFGPTFGICDLDLYGDTGCCNGADYEKHIRESDDIFSVEEYEVFQLVN</sequence>
<gene>
    <name evidence="3" type="ORF">RirG_185300</name>
</gene>
<protein>
    <recommendedName>
        <fullName evidence="2">TLDc domain-containing protein</fullName>
    </recommendedName>
</protein>
<dbReference type="PROSITE" id="PS51886">
    <property type="entry name" value="TLDC"/>
    <property type="match status" value="1"/>
</dbReference>
<comment type="caution">
    <text evidence="3">The sequence shown here is derived from an EMBL/GenBank/DDBJ whole genome shotgun (WGS) entry which is preliminary data.</text>
</comment>
<feature type="domain" description="TLDc" evidence="2">
    <location>
        <begin position="87"/>
        <end position="266"/>
    </location>
</feature>